<dbReference type="PANTHER" id="PTHR34775">
    <property type="entry name" value="TRANSMEMBRANE PROTEIN"/>
    <property type="match status" value="1"/>
</dbReference>
<dbReference type="Proteomes" id="UP000187609">
    <property type="component" value="Unassembled WGS sequence"/>
</dbReference>
<accession>A0A1J6ITG0</accession>
<organism evidence="2 3">
    <name type="scientific">Nicotiana attenuata</name>
    <name type="common">Coyote tobacco</name>
    <dbReference type="NCBI Taxonomy" id="49451"/>
    <lineage>
        <taxon>Eukaryota</taxon>
        <taxon>Viridiplantae</taxon>
        <taxon>Streptophyta</taxon>
        <taxon>Embryophyta</taxon>
        <taxon>Tracheophyta</taxon>
        <taxon>Spermatophyta</taxon>
        <taxon>Magnoliopsida</taxon>
        <taxon>eudicotyledons</taxon>
        <taxon>Gunneridae</taxon>
        <taxon>Pentapetalae</taxon>
        <taxon>asterids</taxon>
        <taxon>lamiids</taxon>
        <taxon>Solanales</taxon>
        <taxon>Solanaceae</taxon>
        <taxon>Nicotianoideae</taxon>
        <taxon>Nicotianeae</taxon>
        <taxon>Nicotiana</taxon>
    </lineage>
</organism>
<feature type="compositionally biased region" description="Basic and acidic residues" evidence="1">
    <location>
        <begin position="20"/>
        <end position="37"/>
    </location>
</feature>
<dbReference type="Gramene" id="OIT08142">
    <property type="protein sequence ID" value="OIT08142"/>
    <property type="gene ID" value="A4A49_37581"/>
</dbReference>
<evidence type="ECO:0000313" key="2">
    <source>
        <dbReference type="EMBL" id="OIT08142.1"/>
    </source>
</evidence>
<keyword evidence="3" id="KW-1185">Reference proteome</keyword>
<reference evidence="2" key="1">
    <citation type="submission" date="2016-11" db="EMBL/GenBank/DDBJ databases">
        <title>The genome of Nicotiana attenuata.</title>
        <authorList>
            <person name="Xu S."/>
            <person name="Brockmoeller T."/>
            <person name="Gaquerel E."/>
            <person name="Navarro A."/>
            <person name="Kuhl H."/>
            <person name="Gase K."/>
            <person name="Ling Z."/>
            <person name="Zhou W."/>
            <person name="Kreitzer C."/>
            <person name="Stanke M."/>
            <person name="Tang H."/>
            <person name="Lyons E."/>
            <person name="Pandey P."/>
            <person name="Pandey S.P."/>
            <person name="Timmermann B."/>
            <person name="Baldwin I.T."/>
        </authorList>
    </citation>
    <scope>NUCLEOTIDE SEQUENCE [LARGE SCALE GENOMIC DNA]</scope>
    <source>
        <strain evidence="2">UT</strain>
    </source>
</reference>
<evidence type="ECO:0000256" key="1">
    <source>
        <dbReference type="SAM" id="MobiDB-lite"/>
    </source>
</evidence>
<sequence length="223" mass="24518">MSKAAGEVTSFNEVDEEEAEGFHEQLHKDQVLDKESNQDEEIISKVAGEISSSNEKVRDSIETPQAGTFNVLEEKNETSIVKVSSLIDPSENLRNLTQLERTPSIGSITAASSLFGPKGEASKEISQIRAPNVELLGEMVLEEVSSSSLRSYVRKNNTIEAEENINTKGSKASVMDHSKTDSPSYGTFKKIIKKKVEKDGEEIKKMVLSTPVRRSSRIATMSP</sequence>
<proteinExistence type="predicted"/>
<dbReference type="EMBL" id="MJEQ01037183">
    <property type="protein sequence ID" value="OIT08142.1"/>
    <property type="molecule type" value="Genomic_DNA"/>
</dbReference>
<evidence type="ECO:0000313" key="3">
    <source>
        <dbReference type="Proteomes" id="UP000187609"/>
    </source>
</evidence>
<comment type="caution">
    <text evidence="2">The sequence shown here is derived from an EMBL/GenBank/DDBJ whole genome shotgun (WGS) entry which is preliminary data.</text>
</comment>
<gene>
    <name evidence="2" type="ORF">A4A49_37581</name>
</gene>
<dbReference type="PANTHER" id="PTHR34775:SF6">
    <property type="entry name" value="TRANSMEMBRANE PROTEIN"/>
    <property type="match status" value="1"/>
</dbReference>
<name>A0A1J6ITG0_NICAT</name>
<protein>
    <submittedName>
        <fullName evidence="2">Uncharacterized protein</fullName>
    </submittedName>
</protein>
<feature type="region of interest" description="Disordered" evidence="1">
    <location>
        <begin position="1"/>
        <end position="40"/>
    </location>
</feature>
<dbReference type="AlphaFoldDB" id="A0A1J6ITG0"/>
<dbReference type="SMR" id="A0A1J6ITG0"/>